<name>A0A3Q9B3F7_9ACTN</name>
<accession>A0A3Q9B3F7</accession>
<protein>
    <submittedName>
        <fullName evidence="4">RifT</fullName>
    </submittedName>
</protein>
<dbReference type="RefSeq" id="WP_229402179.1">
    <property type="nucleotide sequence ID" value="NZ_BBZF01000021.1"/>
</dbReference>
<dbReference type="InterPro" id="IPR036291">
    <property type="entry name" value="NAD(P)-bd_dom_sf"/>
</dbReference>
<dbReference type="EMBL" id="MH311780">
    <property type="protein sequence ID" value="AZO92737.1"/>
    <property type="molecule type" value="Genomic_DNA"/>
</dbReference>
<evidence type="ECO:0000256" key="1">
    <source>
        <dbReference type="ARBA" id="ARBA00010928"/>
    </source>
</evidence>
<dbReference type="InterPro" id="IPR004104">
    <property type="entry name" value="Gfo/Idh/MocA-like_OxRdtase_C"/>
</dbReference>
<dbReference type="InterPro" id="IPR000683">
    <property type="entry name" value="Gfo/Idh/MocA-like_OxRdtase_N"/>
</dbReference>
<evidence type="ECO:0000259" key="3">
    <source>
        <dbReference type="Pfam" id="PF02894"/>
    </source>
</evidence>
<dbReference type="Gene3D" id="3.40.50.720">
    <property type="entry name" value="NAD(P)-binding Rossmann-like Domain"/>
    <property type="match status" value="1"/>
</dbReference>
<dbReference type="Gene3D" id="3.30.360.10">
    <property type="entry name" value="Dihydrodipicolinate Reductase, domain 2"/>
    <property type="match status" value="1"/>
</dbReference>
<gene>
    <name evidence="4" type="ORF">mr_0596</name>
</gene>
<feature type="domain" description="Gfo/Idh/MocA-like oxidoreductase N-terminal" evidence="2">
    <location>
        <begin position="39"/>
        <end position="119"/>
    </location>
</feature>
<dbReference type="PANTHER" id="PTHR43377:SF1">
    <property type="entry name" value="BILIVERDIN REDUCTASE A"/>
    <property type="match status" value="1"/>
</dbReference>
<dbReference type="SUPFAM" id="SSF51735">
    <property type="entry name" value="NAD(P)-binding Rossmann-fold domains"/>
    <property type="match status" value="1"/>
</dbReference>
<feature type="domain" description="Gfo/Idh/MocA-like oxidoreductase C-terminal" evidence="3">
    <location>
        <begin position="156"/>
        <end position="317"/>
    </location>
</feature>
<evidence type="ECO:0000313" key="4">
    <source>
        <dbReference type="EMBL" id="AZO92737.1"/>
    </source>
</evidence>
<evidence type="ECO:0000259" key="2">
    <source>
        <dbReference type="Pfam" id="PF01408"/>
    </source>
</evidence>
<dbReference type="Pfam" id="PF02894">
    <property type="entry name" value="GFO_IDH_MocA_C"/>
    <property type="match status" value="1"/>
</dbReference>
<reference evidence="4" key="1">
    <citation type="journal article" date="2018" name="Appl. Environ. Microbiol.">
        <title>Discovery of 16-demethylrifamycins by Removing Predominant Polyketide Biosynthetic Pathway in Micromonospora sp. TP-A0468.</title>
        <authorList>
            <person name="Zhou Q."/>
            <person name="Luo G.C."/>
            <person name="Zhang H."/>
            <person name="Tang G.L."/>
        </authorList>
    </citation>
    <scope>NUCLEOTIDE SEQUENCE</scope>
    <source>
        <strain evidence="4">TP-A0468</strain>
    </source>
</reference>
<organism evidence="4">
    <name type="scientific">Micromonospora okii</name>
    <dbReference type="NCBI Taxonomy" id="1182970"/>
    <lineage>
        <taxon>Bacteria</taxon>
        <taxon>Bacillati</taxon>
        <taxon>Actinomycetota</taxon>
        <taxon>Actinomycetes</taxon>
        <taxon>Micromonosporales</taxon>
        <taxon>Micromonosporaceae</taxon>
        <taxon>Micromonospora</taxon>
    </lineage>
</organism>
<dbReference type="Pfam" id="PF01408">
    <property type="entry name" value="GFO_IDH_MocA"/>
    <property type="match status" value="1"/>
</dbReference>
<dbReference type="AlphaFoldDB" id="A0A3Q9B3F7"/>
<proteinExistence type="inferred from homology"/>
<dbReference type="GO" id="GO:0000166">
    <property type="term" value="F:nucleotide binding"/>
    <property type="evidence" value="ECO:0007669"/>
    <property type="project" value="InterPro"/>
</dbReference>
<sequence>MKVAVLSFAHERAETYVRLLRDLPGVDLVTADPDAPPGDPARGRALADRLGVTYLDDWDEVFASMPDAVVVTSEADRHVELIERSGEAEAHVLCEYPLATSAKDVKAIMDSCDMGGVRLRFASPAYFSEAFAAVRRGIAEGVVGTLTTVHGSYTTRPGAGGGALRANLPYLLDLVDAVLGGDPAEQVYAQTNEALSAEPGVESAAVVAVRYRGGVVASFDCSHSLAADGGPAVTFVGDRASVEYDACPRLLGGFDAATGDERREPGGVDLYSVMVKDFVAAFETEQGNGPDGAAGLRAARIVEAAYESARTGQPVHLGR</sequence>
<dbReference type="InterPro" id="IPR051450">
    <property type="entry name" value="Gfo/Idh/MocA_Oxidoreductases"/>
</dbReference>
<dbReference type="SUPFAM" id="SSF55347">
    <property type="entry name" value="Glyceraldehyde-3-phosphate dehydrogenase-like, C-terminal domain"/>
    <property type="match status" value="1"/>
</dbReference>
<comment type="similarity">
    <text evidence="1">Belongs to the Gfo/Idh/MocA family.</text>
</comment>
<dbReference type="PANTHER" id="PTHR43377">
    <property type="entry name" value="BILIVERDIN REDUCTASE A"/>
    <property type="match status" value="1"/>
</dbReference>